<dbReference type="Proteomes" id="UP000236291">
    <property type="component" value="Unassembled WGS sequence"/>
</dbReference>
<name>A0A2K3NL72_TRIPR</name>
<accession>A0A2K3NL72</accession>
<comment type="caution">
    <text evidence="1">The sequence shown here is derived from an EMBL/GenBank/DDBJ whole genome shotgun (WGS) entry which is preliminary data.</text>
</comment>
<protein>
    <submittedName>
        <fullName evidence="1">Uncharacterized protein</fullName>
    </submittedName>
</protein>
<proteinExistence type="predicted"/>
<reference evidence="1 2" key="2">
    <citation type="journal article" date="2017" name="Front. Plant Sci.">
        <title>Gene Classification and Mining of Molecular Markers Useful in Red Clover (Trifolium pratense) Breeding.</title>
        <authorList>
            <person name="Istvanek J."/>
            <person name="Dluhosova J."/>
            <person name="Dluhos P."/>
            <person name="Patkova L."/>
            <person name="Nedelnik J."/>
            <person name="Repkova J."/>
        </authorList>
    </citation>
    <scope>NUCLEOTIDE SEQUENCE [LARGE SCALE GENOMIC DNA]</scope>
    <source>
        <strain evidence="2">cv. Tatra</strain>
        <tissue evidence="1">Young leaves</tissue>
    </source>
</reference>
<dbReference type="AlphaFoldDB" id="A0A2K3NL72"/>
<sequence>MTSKVGFSSAEPWGGVTLQAKWPISATRTIKLSLGPGWYSSSKQTMHVHGFCYSSGGCHGGEAWHPTTPKLWGGIKDEALGGKASTAIMSDQALGKCSGNMFNRIGNKHV</sequence>
<organism evidence="1 2">
    <name type="scientific">Trifolium pratense</name>
    <name type="common">Red clover</name>
    <dbReference type="NCBI Taxonomy" id="57577"/>
    <lineage>
        <taxon>Eukaryota</taxon>
        <taxon>Viridiplantae</taxon>
        <taxon>Streptophyta</taxon>
        <taxon>Embryophyta</taxon>
        <taxon>Tracheophyta</taxon>
        <taxon>Spermatophyta</taxon>
        <taxon>Magnoliopsida</taxon>
        <taxon>eudicotyledons</taxon>
        <taxon>Gunneridae</taxon>
        <taxon>Pentapetalae</taxon>
        <taxon>rosids</taxon>
        <taxon>fabids</taxon>
        <taxon>Fabales</taxon>
        <taxon>Fabaceae</taxon>
        <taxon>Papilionoideae</taxon>
        <taxon>50 kb inversion clade</taxon>
        <taxon>NPAAA clade</taxon>
        <taxon>Hologalegina</taxon>
        <taxon>IRL clade</taxon>
        <taxon>Trifolieae</taxon>
        <taxon>Trifolium</taxon>
    </lineage>
</organism>
<evidence type="ECO:0000313" key="2">
    <source>
        <dbReference type="Proteomes" id="UP000236291"/>
    </source>
</evidence>
<dbReference type="EMBL" id="ASHM01000063">
    <property type="protein sequence ID" value="PNY03780.1"/>
    <property type="molecule type" value="Genomic_DNA"/>
</dbReference>
<gene>
    <name evidence="1" type="ORF">L195_g000189</name>
</gene>
<reference evidence="1 2" key="1">
    <citation type="journal article" date="2014" name="Am. J. Bot.">
        <title>Genome assembly and annotation for red clover (Trifolium pratense; Fabaceae).</title>
        <authorList>
            <person name="Istvanek J."/>
            <person name="Jaros M."/>
            <person name="Krenek A."/>
            <person name="Repkova J."/>
        </authorList>
    </citation>
    <scope>NUCLEOTIDE SEQUENCE [LARGE SCALE GENOMIC DNA]</scope>
    <source>
        <strain evidence="2">cv. Tatra</strain>
        <tissue evidence="1">Young leaves</tissue>
    </source>
</reference>
<evidence type="ECO:0000313" key="1">
    <source>
        <dbReference type="EMBL" id="PNY03780.1"/>
    </source>
</evidence>